<keyword evidence="2" id="KW-1185">Reference proteome</keyword>
<accession>A0A1I0TSK6</accession>
<dbReference type="STRING" id="332999.SAMN04488511_11413"/>
<name>A0A1I0TSK6_9SPHI</name>
<organism evidence="1 2">
    <name type="scientific">Pedobacter suwonensis</name>
    <dbReference type="NCBI Taxonomy" id="332999"/>
    <lineage>
        <taxon>Bacteria</taxon>
        <taxon>Pseudomonadati</taxon>
        <taxon>Bacteroidota</taxon>
        <taxon>Sphingobacteriia</taxon>
        <taxon>Sphingobacteriales</taxon>
        <taxon>Sphingobacteriaceae</taxon>
        <taxon>Pedobacter</taxon>
    </lineage>
</organism>
<evidence type="ECO:0000313" key="2">
    <source>
        <dbReference type="Proteomes" id="UP000198836"/>
    </source>
</evidence>
<dbReference type="RefSeq" id="WP_159435268.1">
    <property type="nucleotide sequence ID" value="NZ_FOJM01000014.1"/>
</dbReference>
<protein>
    <submittedName>
        <fullName evidence="1">Uncharacterized protein</fullName>
    </submittedName>
</protein>
<dbReference type="EMBL" id="FOJM01000014">
    <property type="protein sequence ID" value="SFA54794.1"/>
    <property type="molecule type" value="Genomic_DNA"/>
</dbReference>
<reference evidence="2" key="1">
    <citation type="submission" date="2016-10" db="EMBL/GenBank/DDBJ databases">
        <authorList>
            <person name="Varghese N."/>
            <person name="Submissions S."/>
        </authorList>
    </citation>
    <scope>NUCLEOTIDE SEQUENCE [LARGE SCALE GENOMIC DNA]</scope>
    <source>
        <strain evidence="2">DSM 18130</strain>
    </source>
</reference>
<proteinExistence type="predicted"/>
<evidence type="ECO:0000313" key="1">
    <source>
        <dbReference type="EMBL" id="SFA54794.1"/>
    </source>
</evidence>
<dbReference type="Proteomes" id="UP000198836">
    <property type="component" value="Unassembled WGS sequence"/>
</dbReference>
<sequence length="46" mass="5129">MDIRPKINIDKGLRAIVNEMLACGETFSPKKVKTKPKSKKVKKDSG</sequence>
<dbReference type="AlphaFoldDB" id="A0A1I0TSK6"/>
<gene>
    <name evidence="1" type="ORF">SAMN04488511_11413</name>
</gene>